<sequence length="103" mass="12012">MEIEALLEEVKGYLKVTWNEEDKEIEDIIKGGQYYLNEKAGVDLHFSTHYKAKQLLKDYCRYVYNHSFELFEVNFGREILTLSVNEGMKKRAAEHSATDTSSI</sequence>
<evidence type="ECO:0000313" key="1">
    <source>
        <dbReference type="EMBL" id="MFC0525780.1"/>
    </source>
</evidence>
<gene>
    <name evidence="1" type="ORF">ACFFGV_19565</name>
</gene>
<dbReference type="EMBL" id="JBHLTP010000022">
    <property type="protein sequence ID" value="MFC0525780.1"/>
    <property type="molecule type" value="Genomic_DNA"/>
</dbReference>
<dbReference type="RefSeq" id="WP_377351474.1">
    <property type="nucleotide sequence ID" value="NZ_JBHLTP010000022.1"/>
</dbReference>
<name>A0ABV6LTP0_9BACI</name>
<dbReference type="Proteomes" id="UP001589836">
    <property type="component" value="Unassembled WGS sequence"/>
</dbReference>
<organism evidence="1 2">
    <name type="scientific">Pontibacillus salicampi</name>
    <dbReference type="NCBI Taxonomy" id="1449801"/>
    <lineage>
        <taxon>Bacteria</taxon>
        <taxon>Bacillati</taxon>
        <taxon>Bacillota</taxon>
        <taxon>Bacilli</taxon>
        <taxon>Bacillales</taxon>
        <taxon>Bacillaceae</taxon>
        <taxon>Pontibacillus</taxon>
    </lineage>
</organism>
<reference evidence="1 2" key="1">
    <citation type="submission" date="2024-09" db="EMBL/GenBank/DDBJ databases">
        <authorList>
            <person name="Sun Q."/>
            <person name="Mori K."/>
        </authorList>
    </citation>
    <scope>NUCLEOTIDE SEQUENCE [LARGE SCALE GENOMIC DNA]</scope>
    <source>
        <strain evidence="1 2">NCAIM B.02529</strain>
    </source>
</reference>
<evidence type="ECO:0008006" key="3">
    <source>
        <dbReference type="Google" id="ProtNLM"/>
    </source>
</evidence>
<protein>
    <recommendedName>
        <fullName evidence="3">Phage gp6-like head-tail connector protein</fullName>
    </recommendedName>
</protein>
<proteinExistence type="predicted"/>
<evidence type="ECO:0000313" key="2">
    <source>
        <dbReference type="Proteomes" id="UP001589836"/>
    </source>
</evidence>
<accession>A0ABV6LTP0</accession>
<comment type="caution">
    <text evidence="1">The sequence shown here is derived from an EMBL/GenBank/DDBJ whole genome shotgun (WGS) entry which is preliminary data.</text>
</comment>
<keyword evidence="2" id="KW-1185">Reference proteome</keyword>